<organism evidence="2 3">
    <name type="scientific">Streptomyces phaeoluteigriseus</name>
    <dbReference type="NCBI Taxonomy" id="114686"/>
    <lineage>
        <taxon>Bacteria</taxon>
        <taxon>Bacillati</taxon>
        <taxon>Actinomycetota</taxon>
        <taxon>Actinomycetes</taxon>
        <taxon>Kitasatosporales</taxon>
        <taxon>Streptomycetaceae</taxon>
        <taxon>Streptomyces</taxon>
        <taxon>Streptomyces aurantiacus group</taxon>
    </lineage>
</organism>
<protein>
    <recommendedName>
        <fullName evidence="4">Peptidoglycan binding-like domain-containing protein</fullName>
    </recommendedName>
</protein>
<evidence type="ECO:0000313" key="2">
    <source>
        <dbReference type="EMBL" id="USQ89598.1"/>
    </source>
</evidence>
<feature type="region of interest" description="Disordered" evidence="1">
    <location>
        <begin position="49"/>
        <end position="115"/>
    </location>
</feature>
<proteinExistence type="predicted"/>
<evidence type="ECO:0008006" key="4">
    <source>
        <dbReference type="Google" id="ProtNLM"/>
    </source>
</evidence>
<gene>
    <name evidence="2" type="ORF">NFX46_17145</name>
</gene>
<accession>A0ABY4ZMK8</accession>
<dbReference type="Proteomes" id="UP001056374">
    <property type="component" value="Chromosome"/>
</dbReference>
<name>A0ABY4ZMK8_9ACTN</name>
<reference evidence="2" key="1">
    <citation type="submission" date="2022-06" db="EMBL/GenBank/DDBJ databases">
        <title>Complete genome sequence of soil microorganisms Streptomyces sp. Qhu-M197 isolated from Alpine meadows habitats on the Tibetan Plateau.</title>
        <authorList>
            <person name="Zhang B."/>
            <person name="Xiang X."/>
            <person name="Fan J."/>
        </authorList>
    </citation>
    <scope>NUCLEOTIDE SEQUENCE</scope>
    <source>
        <strain evidence="2">Qhu-M197</strain>
    </source>
</reference>
<feature type="compositionally biased region" description="Low complexity" evidence="1">
    <location>
        <begin position="61"/>
        <end position="74"/>
    </location>
</feature>
<keyword evidence="3" id="KW-1185">Reference proteome</keyword>
<evidence type="ECO:0000313" key="3">
    <source>
        <dbReference type="Proteomes" id="UP001056374"/>
    </source>
</evidence>
<evidence type="ECO:0000256" key="1">
    <source>
        <dbReference type="SAM" id="MobiDB-lite"/>
    </source>
</evidence>
<sequence>MRAGGGADGLCGTGTVDAVRWLQTNRLGVSAAGVYGPATVGDVVAGLLARPDDGSGPLLWSAATTRRSSPTTTPVDADLRAGSRRRPRPTPGSSRDGGPGRPPPAPAPAGRARLG</sequence>
<dbReference type="EMBL" id="CP099468">
    <property type="protein sequence ID" value="USQ89598.1"/>
    <property type="molecule type" value="Genomic_DNA"/>
</dbReference>